<keyword evidence="1" id="KW-0175">Coiled coil</keyword>
<reference evidence="3" key="1">
    <citation type="submission" date="2022-11" db="EMBL/GenBank/DDBJ databases">
        <title>Chromosomal genome sequence assembly and mating type (MAT) locus characterization of the leprose asexual lichenized fungus Lepraria neglecta (Nyl.) Erichsen.</title>
        <authorList>
            <person name="Allen J.L."/>
            <person name="Pfeffer B."/>
        </authorList>
    </citation>
    <scope>NUCLEOTIDE SEQUENCE</scope>
    <source>
        <strain evidence="3">Allen 5258</strain>
    </source>
</reference>
<evidence type="ECO:0000256" key="2">
    <source>
        <dbReference type="SAM" id="MobiDB-lite"/>
    </source>
</evidence>
<keyword evidence="4" id="KW-1185">Reference proteome</keyword>
<accession>A0AAE0DIC1</accession>
<evidence type="ECO:0000256" key="1">
    <source>
        <dbReference type="SAM" id="Coils"/>
    </source>
</evidence>
<feature type="coiled-coil region" evidence="1">
    <location>
        <begin position="99"/>
        <end position="133"/>
    </location>
</feature>
<feature type="compositionally biased region" description="Polar residues" evidence="2">
    <location>
        <begin position="1"/>
        <end position="11"/>
    </location>
</feature>
<comment type="caution">
    <text evidence="3">The sequence shown here is derived from an EMBL/GenBank/DDBJ whole genome shotgun (WGS) entry which is preliminary data.</text>
</comment>
<evidence type="ECO:0000313" key="4">
    <source>
        <dbReference type="Proteomes" id="UP001276659"/>
    </source>
</evidence>
<protein>
    <submittedName>
        <fullName evidence="3">Uncharacterized protein</fullName>
    </submittedName>
</protein>
<evidence type="ECO:0000313" key="3">
    <source>
        <dbReference type="EMBL" id="KAK3170559.1"/>
    </source>
</evidence>
<gene>
    <name evidence="3" type="ORF">OEA41_002640</name>
</gene>
<organism evidence="3 4">
    <name type="scientific">Lepraria neglecta</name>
    <dbReference type="NCBI Taxonomy" id="209136"/>
    <lineage>
        <taxon>Eukaryota</taxon>
        <taxon>Fungi</taxon>
        <taxon>Dikarya</taxon>
        <taxon>Ascomycota</taxon>
        <taxon>Pezizomycotina</taxon>
        <taxon>Lecanoromycetes</taxon>
        <taxon>OSLEUM clade</taxon>
        <taxon>Lecanoromycetidae</taxon>
        <taxon>Lecanorales</taxon>
        <taxon>Lecanorineae</taxon>
        <taxon>Stereocaulaceae</taxon>
        <taxon>Lepraria</taxon>
    </lineage>
</organism>
<name>A0AAE0DIC1_9LECA</name>
<feature type="region of interest" description="Disordered" evidence="2">
    <location>
        <begin position="1"/>
        <end position="30"/>
    </location>
</feature>
<dbReference type="AlphaFoldDB" id="A0AAE0DIC1"/>
<feature type="compositionally biased region" description="Basic and acidic residues" evidence="2">
    <location>
        <begin position="12"/>
        <end position="28"/>
    </location>
</feature>
<dbReference type="EMBL" id="JASNWA010000008">
    <property type="protein sequence ID" value="KAK3170559.1"/>
    <property type="molecule type" value="Genomic_DNA"/>
</dbReference>
<dbReference type="Proteomes" id="UP001276659">
    <property type="component" value="Unassembled WGS sequence"/>
</dbReference>
<feature type="coiled-coil region" evidence="1">
    <location>
        <begin position="188"/>
        <end position="222"/>
    </location>
</feature>
<sequence>MAKMQEMQQIDGSKKVVHNDTARSRLDVSSETDCEDGLNLFQGETRPATDSLKVGGKAIITETKEEGRFIRLKDPAEEEQSNLDYHELHRVHEDACRDLKAASRDIREQSIEIRDLKRQNTQLHERNATLHEQNEKFKEAHRASGEKLPKSERTKYIEHFDMLEDHIDHLRHERQKREAHMGSLTAQTREAIEEKTTLEATNRKLQRQVRDLSSNLTECKDDLLRLQPTSQVSDNEISEQYANLDQQIAGWIDDKTEDTQLLEEQIEKMRSVKDLPDLFKQYMSSDYLKLAKTFPESQPLLLRFLIHCCLGTFILSNEIYLFGLDARNVALLQGMEEGMRLLEPRRDSAALRQWRSETLQGLLKMENFAEEQQRQAELVSQTLHEALSALMTESLGSWEEIYTQIILPAIQLSVKLRLSTTDYRLASRRFAKESGQGSKIFVYEIKDSSMIDITTQKIIRPDSNLKVADDGRIGQEMLVITPALLRDQKDGRSKILICKPTVLVKLDEPMGKRSRGMRVLGAWTPSWLGSDDAAD</sequence>
<proteinExistence type="predicted"/>